<name>A0A645C8K0_9ZZZZ</name>
<sequence length="83" mass="9032">MAKAKKTEQTATVVYVGPSIPGVANQFTFYREGIPTALAEAIRGTPAMEGLVIPLEQLPEAMKMLRGGSGQIFRLYRLVQANH</sequence>
<gene>
    <name evidence="1" type="ORF">SDC9_119186</name>
</gene>
<accession>A0A645C8K0</accession>
<protein>
    <submittedName>
        <fullName evidence="1">Uncharacterized protein</fullName>
    </submittedName>
</protein>
<proteinExistence type="predicted"/>
<dbReference type="EMBL" id="VSSQ01024605">
    <property type="protein sequence ID" value="MPM72213.1"/>
    <property type="molecule type" value="Genomic_DNA"/>
</dbReference>
<reference evidence="1" key="1">
    <citation type="submission" date="2019-08" db="EMBL/GenBank/DDBJ databases">
        <authorList>
            <person name="Kucharzyk K."/>
            <person name="Murdoch R.W."/>
            <person name="Higgins S."/>
            <person name="Loffler F."/>
        </authorList>
    </citation>
    <scope>NUCLEOTIDE SEQUENCE</scope>
</reference>
<comment type="caution">
    <text evidence="1">The sequence shown here is derived from an EMBL/GenBank/DDBJ whole genome shotgun (WGS) entry which is preliminary data.</text>
</comment>
<dbReference type="AlphaFoldDB" id="A0A645C8K0"/>
<organism evidence="1">
    <name type="scientific">bioreactor metagenome</name>
    <dbReference type="NCBI Taxonomy" id="1076179"/>
    <lineage>
        <taxon>unclassified sequences</taxon>
        <taxon>metagenomes</taxon>
        <taxon>ecological metagenomes</taxon>
    </lineage>
</organism>
<evidence type="ECO:0000313" key="1">
    <source>
        <dbReference type="EMBL" id="MPM72213.1"/>
    </source>
</evidence>